<protein>
    <recommendedName>
        <fullName evidence="2">Tetratricopeptide repeat protein 38</fullName>
    </recommendedName>
</protein>
<dbReference type="RefSeq" id="WP_093916237.1">
    <property type="nucleotide sequence ID" value="NZ_FPAJ01000003.1"/>
</dbReference>
<reference evidence="6" key="1">
    <citation type="submission" date="2016-10" db="EMBL/GenBank/DDBJ databases">
        <authorList>
            <person name="Varghese N."/>
            <person name="Submissions S."/>
        </authorList>
    </citation>
    <scope>NUCLEOTIDE SEQUENCE [LARGE SCALE GENOMIC DNA]</scope>
    <source>
        <strain evidence="6">DSM 23422</strain>
    </source>
</reference>
<dbReference type="OrthoDB" id="9815900at2"/>
<evidence type="ECO:0000256" key="1">
    <source>
        <dbReference type="ARBA" id="ARBA00005857"/>
    </source>
</evidence>
<gene>
    <name evidence="5" type="ORF">SAMN04488040_2012</name>
</gene>
<evidence type="ECO:0000256" key="4">
    <source>
        <dbReference type="ARBA" id="ARBA00022803"/>
    </source>
</evidence>
<dbReference type="PANTHER" id="PTHR16263:SF4">
    <property type="entry name" value="TETRATRICOPEPTIDE REPEAT PROTEIN 38"/>
    <property type="match status" value="1"/>
</dbReference>
<evidence type="ECO:0000256" key="3">
    <source>
        <dbReference type="ARBA" id="ARBA00022737"/>
    </source>
</evidence>
<dbReference type="STRING" id="394264.SAMN04488040_2012"/>
<sequence length="458" mass="50186">MTTDLYGLPITTQNPQTVQGINDFIHGFIAYETKAPNIIPTADADPDCGLANAYAAMLWMFLEAPAAPSKAAPYMARARAATPGTAREAQVIDTIGLWVDGDIPEMLAGCDAITTEYPRDVVMLKLAQYHLFNTGDAAGMLRFALKALPDAADIPYVHGMIAFGYEQCHLLDDAETAAQQAMALRHDEPWAHHALAHVMLTQGRVAEGADFLESVADTWQNLNSFMRSHNWWHLALFYLSQGRHDDVCRAYDTHIWGLEKDYSQDQVGAVSMLARMEFAGVDVGDRWADVADHVALRGQDTVSAFLTLQYLYALGRTARPETRYLMAAIDARAADTAPYDHVAWAEVALPAARGIIAHSKGDWPTAIAQLGQALPRMAECGGSHAQRDLFEQIHLDALVQDGRASAAQQVLEMRRTYDPDGVPLNLLLGDVYEKSGLPEQAANARARAEKTRAAVQSR</sequence>
<evidence type="ECO:0000313" key="5">
    <source>
        <dbReference type="EMBL" id="SFS83523.1"/>
    </source>
</evidence>
<dbReference type="Gene3D" id="1.25.40.10">
    <property type="entry name" value="Tetratricopeptide repeat domain"/>
    <property type="match status" value="1"/>
</dbReference>
<dbReference type="SUPFAM" id="SSF48452">
    <property type="entry name" value="TPR-like"/>
    <property type="match status" value="1"/>
</dbReference>
<comment type="similarity">
    <text evidence="1">Belongs to the TTC38 family.</text>
</comment>
<dbReference type="Proteomes" id="UP000199239">
    <property type="component" value="Unassembled WGS sequence"/>
</dbReference>
<keyword evidence="4" id="KW-0802">TPR repeat</keyword>
<accession>A0A1I6T312</accession>
<dbReference type="AlphaFoldDB" id="A0A1I6T312"/>
<proteinExistence type="inferred from homology"/>
<organism evidence="5 6">
    <name type="scientific">Sulfitobacter marinus</name>
    <dbReference type="NCBI Taxonomy" id="394264"/>
    <lineage>
        <taxon>Bacteria</taxon>
        <taxon>Pseudomonadati</taxon>
        <taxon>Pseudomonadota</taxon>
        <taxon>Alphaproteobacteria</taxon>
        <taxon>Rhodobacterales</taxon>
        <taxon>Roseobacteraceae</taxon>
        <taxon>Sulfitobacter</taxon>
    </lineage>
</organism>
<keyword evidence="6" id="KW-1185">Reference proteome</keyword>
<dbReference type="EMBL" id="FPAJ01000003">
    <property type="protein sequence ID" value="SFS83523.1"/>
    <property type="molecule type" value="Genomic_DNA"/>
</dbReference>
<keyword evidence="3" id="KW-0677">Repeat</keyword>
<dbReference type="InterPro" id="IPR011990">
    <property type="entry name" value="TPR-like_helical_dom_sf"/>
</dbReference>
<name>A0A1I6T312_9RHOB</name>
<dbReference type="InterPro" id="IPR033891">
    <property type="entry name" value="TTC38"/>
</dbReference>
<dbReference type="CDD" id="cd05804">
    <property type="entry name" value="StaR_like"/>
    <property type="match status" value="1"/>
</dbReference>
<dbReference type="PANTHER" id="PTHR16263">
    <property type="entry name" value="TETRATRICOPEPTIDE REPEAT PROTEIN 38"/>
    <property type="match status" value="1"/>
</dbReference>
<evidence type="ECO:0000313" key="6">
    <source>
        <dbReference type="Proteomes" id="UP000199239"/>
    </source>
</evidence>
<evidence type="ECO:0000256" key="2">
    <source>
        <dbReference type="ARBA" id="ARBA00019992"/>
    </source>
</evidence>